<dbReference type="Pfam" id="PF07911">
    <property type="entry name" value="DUF1677"/>
    <property type="match status" value="1"/>
</dbReference>
<dbReference type="Proteomes" id="UP001603857">
    <property type="component" value="Unassembled WGS sequence"/>
</dbReference>
<name>A0ABD1L3C1_9FABA</name>
<comment type="caution">
    <text evidence="1">The sequence shown here is derived from an EMBL/GenBank/DDBJ whole genome shotgun (WGS) entry which is preliminary data.</text>
</comment>
<evidence type="ECO:0000313" key="1">
    <source>
        <dbReference type="EMBL" id="KAL2318009.1"/>
    </source>
</evidence>
<dbReference type="InterPro" id="IPR012876">
    <property type="entry name" value="DUF1677_pln"/>
</dbReference>
<evidence type="ECO:0008006" key="3">
    <source>
        <dbReference type="Google" id="ProtNLM"/>
    </source>
</evidence>
<protein>
    <recommendedName>
        <fullName evidence="3">DUF1677 family protein</fullName>
    </recommendedName>
</protein>
<dbReference type="PANTHER" id="PTHR33108:SF78">
    <property type="entry name" value="DUF1677 FAMILY PROTEIN"/>
    <property type="match status" value="1"/>
</dbReference>
<keyword evidence="2" id="KW-1185">Reference proteome</keyword>
<proteinExistence type="predicted"/>
<dbReference type="PANTHER" id="PTHR33108">
    <property type="entry name" value="OS01G0745000 PROTEIN"/>
    <property type="match status" value="1"/>
</dbReference>
<evidence type="ECO:0000313" key="2">
    <source>
        <dbReference type="Proteomes" id="UP001603857"/>
    </source>
</evidence>
<dbReference type="AlphaFoldDB" id="A0ABD1L3C1"/>
<accession>A0ABD1L3C1</accession>
<gene>
    <name evidence="1" type="ORF">Fmac_031885</name>
</gene>
<organism evidence="1 2">
    <name type="scientific">Flemingia macrophylla</name>
    <dbReference type="NCBI Taxonomy" id="520843"/>
    <lineage>
        <taxon>Eukaryota</taxon>
        <taxon>Viridiplantae</taxon>
        <taxon>Streptophyta</taxon>
        <taxon>Embryophyta</taxon>
        <taxon>Tracheophyta</taxon>
        <taxon>Spermatophyta</taxon>
        <taxon>Magnoliopsida</taxon>
        <taxon>eudicotyledons</taxon>
        <taxon>Gunneridae</taxon>
        <taxon>Pentapetalae</taxon>
        <taxon>rosids</taxon>
        <taxon>fabids</taxon>
        <taxon>Fabales</taxon>
        <taxon>Fabaceae</taxon>
        <taxon>Papilionoideae</taxon>
        <taxon>50 kb inversion clade</taxon>
        <taxon>NPAAA clade</taxon>
        <taxon>indigoferoid/millettioid clade</taxon>
        <taxon>Phaseoleae</taxon>
        <taxon>Flemingia</taxon>
    </lineage>
</organism>
<sequence length="136" mass="15579">MCRRKMAGNVLKEAESTTVVEATEVETAAAKCWCCGLVEECTQAYIRRVRDRYSGRWICGLCAEAVKEERERGEVMITMEEALMRHVTFCQKFKSSTPNNDVILAVKQILFRTLDSPRKDRFICRPLGRSQSCFSN</sequence>
<reference evidence="1 2" key="1">
    <citation type="submission" date="2024-08" db="EMBL/GenBank/DDBJ databases">
        <title>Insights into the chromosomal genome structure of Flemingia macrophylla.</title>
        <authorList>
            <person name="Ding Y."/>
            <person name="Zhao Y."/>
            <person name="Bi W."/>
            <person name="Wu M."/>
            <person name="Zhao G."/>
            <person name="Gong Y."/>
            <person name="Li W."/>
            <person name="Zhang P."/>
        </authorList>
    </citation>
    <scope>NUCLEOTIDE SEQUENCE [LARGE SCALE GENOMIC DNA]</scope>
    <source>
        <strain evidence="1">DYQJB</strain>
        <tissue evidence="1">Leaf</tissue>
    </source>
</reference>
<dbReference type="EMBL" id="JBGMDY010000011">
    <property type="protein sequence ID" value="KAL2318009.1"/>
    <property type="molecule type" value="Genomic_DNA"/>
</dbReference>